<evidence type="ECO:0000313" key="3">
    <source>
        <dbReference type="Proteomes" id="UP001364617"/>
    </source>
</evidence>
<gene>
    <name evidence="2" type="ORF">R3I93_017406</name>
</gene>
<dbReference type="AlphaFoldDB" id="A0AAN9CKU1"/>
<evidence type="ECO:0000313" key="2">
    <source>
        <dbReference type="EMBL" id="KAK7137308.1"/>
    </source>
</evidence>
<dbReference type="Proteomes" id="UP001364617">
    <property type="component" value="Unassembled WGS sequence"/>
</dbReference>
<protein>
    <submittedName>
        <fullName evidence="2">Uncharacterized protein</fullName>
    </submittedName>
</protein>
<reference evidence="2 3" key="1">
    <citation type="submission" date="2024-02" db="EMBL/GenBank/DDBJ databases">
        <title>Chromosome-level genome assembly of the Eurasian Minnow (Phoxinus phoxinus).</title>
        <authorList>
            <person name="Oriowo T.O."/>
            <person name="Martin S."/>
            <person name="Stange M."/>
            <person name="Chrysostomakis Y."/>
            <person name="Brown T."/>
            <person name="Winkler S."/>
            <person name="Kukowka S."/>
            <person name="Myers E.W."/>
            <person name="Bohne A."/>
        </authorList>
    </citation>
    <scope>NUCLEOTIDE SEQUENCE [LARGE SCALE GENOMIC DNA]</scope>
    <source>
        <strain evidence="2">ZFMK-TIS-60720</strain>
        <tissue evidence="2">Whole Organism</tissue>
    </source>
</reference>
<feature type="region of interest" description="Disordered" evidence="1">
    <location>
        <begin position="159"/>
        <end position="195"/>
    </location>
</feature>
<comment type="caution">
    <text evidence="2">The sequence shown here is derived from an EMBL/GenBank/DDBJ whole genome shotgun (WGS) entry which is preliminary data.</text>
</comment>
<organism evidence="2 3">
    <name type="scientific">Phoxinus phoxinus</name>
    <name type="common">Eurasian minnow</name>
    <dbReference type="NCBI Taxonomy" id="58324"/>
    <lineage>
        <taxon>Eukaryota</taxon>
        <taxon>Metazoa</taxon>
        <taxon>Chordata</taxon>
        <taxon>Craniata</taxon>
        <taxon>Vertebrata</taxon>
        <taxon>Euteleostomi</taxon>
        <taxon>Actinopterygii</taxon>
        <taxon>Neopterygii</taxon>
        <taxon>Teleostei</taxon>
        <taxon>Ostariophysi</taxon>
        <taxon>Cypriniformes</taxon>
        <taxon>Leuciscidae</taxon>
        <taxon>Phoxininae</taxon>
        <taxon>Phoxinus</taxon>
    </lineage>
</organism>
<dbReference type="PANTHER" id="PTHR37162:SF1">
    <property type="entry name" value="BED-TYPE DOMAIN-CONTAINING PROTEIN"/>
    <property type="match status" value="1"/>
</dbReference>
<dbReference type="EMBL" id="JAYKXH010000018">
    <property type="protein sequence ID" value="KAK7137308.1"/>
    <property type="molecule type" value="Genomic_DNA"/>
</dbReference>
<accession>A0AAN9CKU1</accession>
<evidence type="ECO:0000256" key="1">
    <source>
        <dbReference type="SAM" id="MobiDB-lite"/>
    </source>
</evidence>
<dbReference type="PANTHER" id="PTHR37162">
    <property type="entry name" value="HAT FAMILY DIMERISATION DOMAINCONTAINING PROTEIN-RELATED"/>
    <property type="match status" value="1"/>
</dbReference>
<keyword evidence="3" id="KW-1185">Reference proteome</keyword>
<sequence length="195" mass="22142">MVNVATAPILMEELGDILASYKLEWKQVISILMDNCAVMRGKKGGVEAYARKENPCLLDISGDTVHMVSNSAKALLNPFGTEVQDFCSDIYYDIEKSPKQKDIFSEYQSLLHKPQKSLVRPISSRFLQMLDVCNRVDEVMDALVVYYYHFIPPDEEHNYRSSPNIPKFPQKTSIRETNGALTSRRDGGFDQRAAQ</sequence>
<feature type="compositionally biased region" description="Polar residues" evidence="1">
    <location>
        <begin position="160"/>
        <end position="181"/>
    </location>
</feature>
<proteinExistence type="predicted"/>
<name>A0AAN9CKU1_9TELE</name>